<keyword evidence="3" id="KW-1185">Reference proteome</keyword>
<dbReference type="Proteomes" id="UP000735302">
    <property type="component" value="Unassembled WGS sequence"/>
</dbReference>
<comment type="caution">
    <text evidence="2">The sequence shown here is derived from an EMBL/GenBank/DDBJ whole genome shotgun (WGS) entry which is preliminary data.</text>
</comment>
<gene>
    <name evidence="2" type="ORF">PoB_004700200</name>
</gene>
<accession>A0AAV4BMD3</accession>
<dbReference type="EMBL" id="BLXT01005159">
    <property type="protein sequence ID" value="GFO20497.1"/>
    <property type="molecule type" value="Genomic_DNA"/>
</dbReference>
<dbReference type="PANTHER" id="PTHR14549:SF2">
    <property type="entry name" value="TRANSMEMBRANE PROTEIN 223"/>
    <property type="match status" value="1"/>
</dbReference>
<keyword evidence="1" id="KW-0472">Membrane</keyword>
<dbReference type="PANTHER" id="PTHR14549">
    <property type="entry name" value="TRANSMEMBRANE PROTEIN 223"/>
    <property type="match status" value="1"/>
</dbReference>
<dbReference type="Pfam" id="PF06979">
    <property type="entry name" value="TMEM70"/>
    <property type="match status" value="1"/>
</dbReference>
<sequence length="158" mass="18276">MLSYFGIFQLGMWSYLSLFAFQQFKAVPVGLQDTSEMPWYKKLLYKQGQYKNALSLLSFIVGGVVFFITLSYPRRVIKSLLLLKGGDRVKITTYSWLGKTHTFTTPLDHLSCMESRSGKGHHIPMKIKNYNFYFIIDKQGSFPKTDLFDHVVGIKRKV</sequence>
<dbReference type="InterPro" id="IPR045325">
    <property type="entry name" value="TMEM70/TMEM186/TMEM223"/>
</dbReference>
<feature type="transmembrane region" description="Helical" evidence="1">
    <location>
        <begin position="50"/>
        <end position="72"/>
    </location>
</feature>
<protein>
    <submittedName>
        <fullName evidence="2">Transmembrane protein 223-like protein</fullName>
    </submittedName>
</protein>
<keyword evidence="1 2" id="KW-0812">Transmembrane</keyword>
<dbReference type="InterPro" id="IPR026100">
    <property type="entry name" value="Tmem223"/>
</dbReference>
<name>A0AAV4BMD3_9GAST</name>
<dbReference type="GO" id="GO:0007399">
    <property type="term" value="P:nervous system development"/>
    <property type="evidence" value="ECO:0007669"/>
    <property type="project" value="TreeGrafter"/>
</dbReference>
<proteinExistence type="predicted"/>
<reference evidence="2 3" key="1">
    <citation type="journal article" date="2021" name="Elife">
        <title>Chloroplast acquisition without the gene transfer in kleptoplastic sea slugs, Plakobranchus ocellatus.</title>
        <authorList>
            <person name="Maeda T."/>
            <person name="Takahashi S."/>
            <person name="Yoshida T."/>
            <person name="Shimamura S."/>
            <person name="Takaki Y."/>
            <person name="Nagai Y."/>
            <person name="Toyoda A."/>
            <person name="Suzuki Y."/>
            <person name="Arimoto A."/>
            <person name="Ishii H."/>
            <person name="Satoh N."/>
            <person name="Nishiyama T."/>
            <person name="Hasebe M."/>
            <person name="Maruyama T."/>
            <person name="Minagawa J."/>
            <person name="Obokata J."/>
            <person name="Shigenobu S."/>
        </authorList>
    </citation>
    <scope>NUCLEOTIDE SEQUENCE [LARGE SCALE GENOMIC DNA]</scope>
</reference>
<keyword evidence="1" id="KW-1133">Transmembrane helix</keyword>
<evidence type="ECO:0000313" key="3">
    <source>
        <dbReference type="Proteomes" id="UP000735302"/>
    </source>
</evidence>
<dbReference type="GO" id="GO:0005739">
    <property type="term" value="C:mitochondrion"/>
    <property type="evidence" value="ECO:0007669"/>
    <property type="project" value="TreeGrafter"/>
</dbReference>
<organism evidence="2 3">
    <name type="scientific">Plakobranchus ocellatus</name>
    <dbReference type="NCBI Taxonomy" id="259542"/>
    <lineage>
        <taxon>Eukaryota</taxon>
        <taxon>Metazoa</taxon>
        <taxon>Spiralia</taxon>
        <taxon>Lophotrochozoa</taxon>
        <taxon>Mollusca</taxon>
        <taxon>Gastropoda</taxon>
        <taxon>Heterobranchia</taxon>
        <taxon>Euthyneura</taxon>
        <taxon>Panpulmonata</taxon>
        <taxon>Sacoglossa</taxon>
        <taxon>Placobranchoidea</taxon>
        <taxon>Plakobranchidae</taxon>
        <taxon>Plakobranchus</taxon>
    </lineage>
</organism>
<dbReference type="AlphaFoldDB" id="A0AAV4BMD3"/>
<evidence type="ECO:0000256" key="1">
    <source>
        <dbReference type="SAM" id="Phobius"/>
    </source>
</evidence>
<evidence type="ECO:0000313" key="2">
    <source>
        <dbReference type="EMBL" id="GFO20497.1"/>
    </source>
</evidence>